<dbReference type="EMBL" id="LC171366">
    <property type="protein sequence ID" value="BBA73322.1"/>
    <property type="molecule type" value="Genomic_DNA"/>
</dbReference>
<evidence type="ECO:0000313" key="2">
    <source>
        <dbReference type="EMBL" id="BBA73322.1"/>
    </source>
</evidence>
<organism evidence="2">
    <name type="scientific">Ochrobactrum sp. PW1</name>
    <dbReference type="NCBI Taxonomy" id="1882222"/>
    <lineage>
        <taxon>Bacteria</taxon>
        <taxon>Pseudomonadati</taxon>
        <taxon>Pseudomonadota</taxon>
        <taxon>Alphaproteobacteria</taxon>
        <taxon>Hyphomicrobiales</taxon>
        <taxon>Brucellaceae</taxon>
        <taxon>Brucella/Ochrobactrum group</taxon>
        <taxon>Ochrobactrum</taxon>
    </lineage>
</organism>
<keyword evidence="1" id="KW-1133">Transmembrane helix</keyword>
<feature type="transmembrane region" description="Helical" evidence="1">
    <location>
        <begin position="22"/>
        <end position="38"/>
    </location>
</feature>
<reference evidence="2" key="1">
    <citation type="submission" date="2016-07" db="EMBL/GenBank/DDBJ databases">
        <title>Genomics reveals synergistic degradation of pyrene by five bacteria in a mangrove sediment-derived bacterial consortium.</title>
        <authorList>
            <person name="Wanapaisan P."/>
            <person name="Vejarano F."/>
            <person name="Chakraborty J."/>
            <person name="Shintani M."/>
            <person name="Muangchinda C."/>
            <person name="Laothamteep N."/>
            <person name="Suzuki-Minakuchi C."/>
            <person name="Inoue K."/>
            <person name="Nojiri H."/>
            <person name="Pinyakong O."/>
        </authorList>
    </citation>
    <scope>NUCLEOTIDE SEQUENCE</scope>
    <source>
        <strain evidence="2">PW1</strain>
    </source>
</reference>
<proteinExistence type="predicted"/>
<dbReference type="AlphaFoldDB" id="A0A292GRQ4"/>
<keyword evidence="1" id="KW-0472">Membrane</keyword>
<protein>
    <submittedName>
        <fullName evidence="2">C4-dicarboxylate transporter DctA</fullName>
    </submittedName>
</protein>
<gene>
    <name evidence="2" type="primary">dctA2</name>
</gene>
<evidence type="ECO:0000256" key="1">
    <source>
        <dbReference type="SAM" id="Phobius"/>
    </source>
</evidence>
<name>A0A292GRQ4_9HYPH</name>
<keyword evidence="1" id="KW-0812">Transmembrane</keyword>
<sequence length="39" mass="4061">MIAVPTGAAASPRGPIPFYKHLYVQVLVAIAAGILLGHF</sequence>
<accession>A0A292GRQ4</accession>